<protein>
    <recommendedName>
        <fullName evidence="5">Thioredoxin</fullName>
    </recommendedName>
</protein>
<dbReference type="OrthoDB" id="2121326at2759"/>
<evidence type="ECO:0000313" key="10">
    <source>
        <dbReference type="Proteomes" id="UP000494206"/>
    </source>
</evidence>
<evidence type="ECO:0000256" key="4">
    <source>
        <dbReference type="ARBA" id="ARBA00023284"/>
    </source>
</evidence>
<name>A0A8S1F3H2_9PELO</name>
<keyword evidence="1" id="KW-0813">Transport</keyword>
<dbReference type="InterPro" id="IPR036249">
    <property type="entry name" value="Thioredoxin-like_sf"/>
</dbReference>
<feature type="domain" description="Thioredoxin" evidence="8">
    <location>
        <begin position="1"/>
        <end position="107"/>
    </location>
</feature>
<dbReference type="FunFam" id="3.40.30.10:FF:000104">
    <property type="entry name" value="Thioredoxin"/>
    <property type="match status" value="1"/>
</dbReference>
<dbReference type="EMBL" id="CADEPM010000007">
    <property type="protein sequence ID" value="CAB3408434.1"/>
    <property type="molecule type" value="Genomic_DNA"/>
</dbReference>
<dbReference type="PROSITE" id="PS51352">
    <property type="entry name" value="THIOREDOXIN_2"/>
    <property type="match status" value="1"/>
</dbReference>
<accession>A0A8S1F3H2</accession>
<feature type="active site" description="Nucleophile" evidence="6">
    <location>
        <position position="33"/>
    </location>
</feature>
<dbReference type="InterPro" id="IPR013766">
    <property type="entry name" value="Thioredoxin_domain"/>
</dbReference>
<feature type="active site" description="Nucleophile" evidence="6">
    <location>
        <position position="36"/>
    </location>
</feature>
<gene>
    <name evidence="9" type="ORF">CBOVIS_LOCUS10218</name>
</gene>
<dbReference type="PIRSF" id="PIRSF000077">
    <property type="entry name" value="Thioredoxin"/>
    <property type="match status" value="1"/>
</dbReference>
<dbReference type="InterPro" id="IPR005746">
    <property type="entry name" value="Thioredoxin"/>
</dbReference>
<keyword evidence="3 7" id="KW-1015">Disulfide bond</keyword>
<dbReference type="GO" id="GO:0015035">
    <property type="term" value="F:protein-disulfide reductase activity"/>
    <property type="evidence" value="ECO:0007669"/>
    <property type="project" value="InterPro"/>
</dbReference>
<evidence type="ECO:0000256" key="5">
    <source>
        <dbReference type="PIRNR" id="PIRNR000077"/>
    </source>
</evidence>
<dbReference type="PRINTS" id="PR00421">
    <property type="entry name" value="THIOREDOXIN"/>
</dbReference>
<keyword evidence="2" id="KW-0249">Electron transport</keyword>
<sequence>MPVIAIKDDGDFDVKFKNAGDKLIVVDFTATWCGPCKMIAPTFEELSNMFTDVVFLKVDVDECEGVCEKYKVSSMPTFLFFKKGAKVDNFSGANAGKLATLVEKYSQTA</sequence>
<comment type="similarity">
    <text evidence="5">Belongs to the thioredoxin family.</text>
</comment>
<dbReference type="PROSITE" id="PS00194">
    <property type="entry name" value="THIOREDOXIN_1"/>
    <property type="match status" value="1"/>
</dbReference>
<feature type="site" description="Deprotonates C-terminal active site Cys" evidence="6">
    <location>
        <position position="27"/>
    </location>
</feature>
<evidence type="ECO:0000313" key="9">
    <source>
        <dbReference type="EMBL" id="CAB3408434.1"/>
    </source>
</evidence>
<evidence type="ECO:0000256" key="7">
    <source>
        <dbReference type="PIRSR" id="PIRSR000077-4"/>
    </source>
</evidence>
<feature type="site" description="Contributes to redox potential value" evidence="6">
    <location>
        <position position="35"/>
    </location>
</feature>
<dbReference type="Proteomes" id="UP000494206">
    <property type="component" value="Unassembled WGS sequence"/>
</dbReference>
<dbReference type="CDD" id="cd02947">
    <property type="entry name" value="TRX_family"/>
    <property type="match status" value="1"/>
</dbReference>
<feature type="disulfide bond" description="Redox-active" evidence="7">
    <location>
        <begin position="33"/>
        <end position="36"/>
    </location>
</feature>
<evidence type="ECO:0000256" key="2">
    <source>
        <dbReference type="ARBA" id="ARBA00022982"/>
    </source>
</evidence>
<evidence type="ECO:0000256" key="1">
    <source>
        <dbReference type="ARBA" id="ARBA00022448"/>
    </source>
</evidence>
<dbReference type="Pfam" id="PF00085">
    <property type="entry name" value="Thioredoxin"/>
    <property type="match status" value="1"/>
</dbReference>
<dbReference type="SUPFAM" id="SSF52833">
    <property type="entry name" value="Thioredoxin-like"/>
    <property type="match status" value="1"/>
</dbReference>
<keyword evidence="10" id="KW-1185">Reference proteome</keyword>
<reference evidence="9 10" key="1">
    <citation type="submission" date="2020-04" db="EMBL/GenBank/DDBJ databases">
        <authorList>
            <person name="Laetsch R D."/>
            <person name="Stevens L."/>
            <person name="Kumar S."/>
            <person name="Blaxter L. M."/>
        </authorList>
    </citation>
    <scope>NUCLEOTIDE SEQUENCE [LARGE SCALE GENOMIC DNA]</scope>
</reference>
<comment type="caution">
    <text evidence="9">The sequence shown here is derived from an EMBL/GenBank/DDBJ whole genome shotgun (WGS) entry which is preliminary data.</text>
</comment>
<dbReference type="NCBIfam" id="TIGR01068">
    <property type="entry name" value="thioredoxin"/>
    <property type="match status" value="1"/>
</dbReference>
<dbReference type="AlphaFoldDB" id="A0A8S1F3H2"/>
<dbReference type="InterPro" id="IPR017937">
    <property type="entry name" value="Thioredoxin_CS"/>
</dbReference>
<dbReference type="Gene3D" id="3.40.30.10">
    <property type="entry name" value="Glutaredoxin"/>
    <property type="match status" value="1"/>
</dbReference>
<evidence type="ECO:0000256" key="3">
    <source>
        <dbReference type="ARBA" id="ARBA00023157"/>
    </source>
</evidence>
<evidence type="ECO:0000259" key="8">
    <source>
        <dbReference type="PROSITE" id="PS51352"/>
    </source>
</evidence>
<feature type="site" description="Contributes to redox potential value" evidence="6">
    <location>
        <position position="34"/>
    </location>
</feature>
<evidence type="ECO:0000256" key="6">
    <source>
        <dbReference type="PIRSR" id="PIRSR000077-1"/>
    </source>
</evidence>
<proteinExistence type="inferred from homology"/>
<dbReference type="PANTHER" id="PTHR46115">
    <property type="entry name" value="THIOREDOXIN-LIKE PROTEIN 1"/>
    <property type="match status" value="1"/>
</dbReference>
<keyword evidence="4 7" id="KW-0676">Redox-active center</keyword>
<organism evidence="9 10">
    <name type="scientific">Caenorhabditis bovis</name>
    <dbReference type="NCBI Taxonomy" id="2654633"/>
    <lineage>
        <taxon>Eukaryota</taxon>
        <taxon>Metazoa</taxon>
        <taxon>Ecdysozoa</taxon>
        <taxon>Nematoda</taxon>
        <taxon>Chromadorea</taxon>
        <taxon>Rhabditida</taxon>
        <taxon>Rhabditina</taxon>
        <taxon>Rhabditomorpha</taxon>
        <taxon>Rhabditoidea</taxon>
        <taxon>Rhabditidae</taxon>
        <taxon>Peloderinae</taxon>
        <taxon>Caenorhabditis</taxon>
    </lineage>
</organism>